<evidence type="ECO:0000256" key="7">
    <source>
        <dbReference type="ARBA" id="ARBA00022984"/>
    </source>
</evidence>
<comment type="pathway">
    <text evidence="1 9">Cell wall biogenesis; peptidoglycan biosynthesis.</text>
</comment>
<dbReference type="Pfam" id="PF03734">
    <property type="entry name" value="YkuD"/>
    <property type="match status" value="1"/>
</dbReference>
<comment type="caution">
    <text evidence="12">The sequence shown here is derived from an EMBL/GenBank/DDBJ whole genome shotgun (WGS) entry which is preliminary data.</text>
</comment>
<name>A0ABV4EZC0_BRAEL</name>
<protein>
    <submittedName>
        <fullName evidence="12">Lipoprotein-anchoring transpeptidase ErfK/SrfK</fullName>
    </submittedName>
</protein>
<accession>A0ABV4EZC0</accession>
<evidence type="ECO:0000256" key="1">
    <source>
        <dbReference type="ARBA" id="ARBA00004752"/>
    </source>
</evidence>
<evidence type="ECO:0000256" key="3">
    <source>
        <dbReference type="ARBA" id="ARBA00022676"/>
    </source>
</evidence>
<dbReference type="InterPro" id="IPR050979">
    <property type="entry name" value="LD-transpeptidase"/>
</dbReference>
<dbReference type="Gene3D" id="2.40.440.10">
    <property type="entry name" value="L,D-transpeptidase catalytic domain-like"/>
    <property type="match status" value="1"/>
</dbReference>
<feature type="active site" description="Proton donor/acceptor" evidence="9">
    <location>
        <position position="211"/>
    </location>
</feature>
<evidence type="ECO:0000313" key="12">
    <source>
        <dbReference type="EMBL" id="MEY9316522.1"/>
    </source>
</evidence>
<keyword evidence="3" id="KW-0328">Glycosyltransferase</keyword>
<feature type="compositionally biased region" description="Basic and acidic residues" evidence="10">
    <location>
        <begin position="9"/>
        <end position="21"/>
    </location>
</feature>
<feature type="active site" description="Nucleophile" evidence="9">
    <location>
        <position position="227"/>
    </location>
</feature>
<dbReference type="PANTHER" id="PTHR30582">
    <property type="entry name" value="L,D-TRANSPEPTIDASE"/>
    <property type="match status" value="1"/>
</dbReference>
<evidence type="ECO:0000256" key="6">
    <source>
        <dbReference type="ARBA" id="ARBA00022960"/>
    </source>
</evidence>
<evidence type="ECO:0000256" key="5">
    <source>
        <dbReference type="ARBA" id="ARBA00022801"/>
    </source>
</evidence>
<organism evidence="12 13">
    <name type="scientific">Bradyrhizobium elkanii</name>
    <dbReference type="NCBI Taxonomy" id="29448"/>
    <lineage>
        <taxon>Bacteria</taxon>
        <taxon>Pseudomonadati</taxon>
        <taxon>Pseudomonadota</taxon>
        <taxon>Alphaproteobacteria</taxon>
        <taxon>Hyphomicrobiales</taxon>
        <taxon>Nitrobacteraceae</taxon>
        <taxon>Bradyrhizobium</taxon>
    </lineage>
</organism>
<comment type="similarity">
    <text evidence="2">Belongs to the YkuD family.</text>
</comment>
<keyword evidence="7 9" id="KW-0573">Peptidoglycan synthesis</keyword>
<evidence type="ECO:0000256" key="10">
    <source>
        <dbReference type="SAM" id="MobiDB-lite"/>
    </source>
</evidence>
<keyword evidence="6 9" id="KW-0133">Cell shape</keyword>
<keyword evidence="8 9" id="KW-0961">Cell wall biogenesis/degradation</keyword>
<proteinExistence type="inferred from homology"/>
<keyword evidence="13" id="KW-1185">Reference proteome</keyword>
<evidence type="ECO:0000256" key="4">
    <source>
        <dbReference type="ARBA" id="ARBA00022679"/>
    </source>
</evidence>
<gene>
    <name evidence="12" type="ORF">ABIF29_003321</name>
</gene>
<keyword evidence="4" id="KW-0808">Transferase</keyword>
<dbReference type="SUPFAM" id="SSF141523">
    <property type="entry name" value="L,D-transpeptidase catalytic domain-like"/>
    <property type="match status" value="1"/>
</dbReference>
<dbReference type="PANTHER" id="PTHR30582:SF24">
    <property type="entry name" value="L,D-TRANSPEPTIDASE ERFK_SRFK-RELATED"/>
    <property type="match status" value="1"/>
</dbReference>
<feature type="domain" description="L,D-TPase catalytic" evidence="11">
    <location>
        <begin position="118"/>
        <end position="251"/>
    </location>
</feature>
<dbReference type="Proteomes" id="UP001565471">
    <property type="component" value="Unassembled WGS sequence"/>
</dbReference>
<evidence type="ECO:0000256" key="8">
    <source>
        <dbReference type="ARBA" id="ARBA00023316"/>
    </source>
</evidence>
<evidence type="ECO:0000313" key="13">
    <source>
        <dbReference type="Proteomes" id="UP001565471"/>
    </source>
</evidence>
<dbReference type="EMBL" id="JBGBZA010000002">
    <property type="protein sequence ID" value="MEY9316522.1"/>
    <property type="molecule type" value="Genomic_DNA"/>
</dbReference>
<dbReference type="InterPro" id="IPR005490">
    <property type="entry name" value="LD_TPept_cat_dom"/>
</dbReference>
<feature type="region of interest" description="Disordered" evidence="10">
    <location>
        <begin position="1"/>
        <end position="21"/>
    </location>
</feature>
<dbReference type="PROSITE" id="PS52029">
    <property type="entry name" value="LD_TPASE"/>
    <property type="match status" value="1"/>
</dbReference>
<sequence>MRLASRGTECNRQDTLTERTDQTDVFQPALPRFKHDFGSMWHKLTQGRMIVSKLGLAAVLVGSLALGGCMQATLSPATDVAMTSRDRQLLAHPPYADAKIPQQFQRHIVEYTRREQPGSILVDTDARYLYYVLPGGKAIRYGVAVGEEAMAFSGVATVGRLAEWPDWVPTQDIQERLGPYPKRVAGGPANPLGARGIYLYQGNKDTLYRIHGTNQPEYIGQAISSGCIRMTNGDVIDLYQRVKPGATVVVLPPGQSA</sequence>
<evidence type="ECO:0000256" key="2">
    <source>
        <dbReference type="ARBA" id="ARBA00005992"/>
    </source>
</evidence>
<reference evidence="12 13" key="1">
    <citation type="submission" date="2024-07" db="EMBL/GenBank/DDBJ databases">
        <title>Genomic Encyclopedia of Type Strains, Phase V (KMG-V): Genome sequencing to study the core and pangenomes of soil and plant-associated prokaryotes.</title>
        <authorList>
            <person name="Whitman W."/>
        </authorList>
    </citation>
    <scope>NUCLEOTIDE SEQUENCE [LARGE SCALE GENOMIC DNA]</scope>
    <source>
        <strain evidence="12 13">USDA 415</strain>
    </source>
</reference>
<dbReference type="CDD" id="cd16913">
    <property type="entry name" value="YkuD_like"/>
    <property type="match status" value="1"/>
</dbReference>
<evidence type="ECO:0000256" key="9">
    <source>
        <dbReference type="PROSITE-ProRule" id="PRU01373"/>
    </source>
</evidence>
<evidence type="ECO:0000259" key="11">
    <source>
        <dbReference type="PROSITE" id="PS52029"/>
    </source>
</evidence>
<dbReference type="InterPro" id="IPR038063">
    <property type="entry name" value="Transpep_catalytic_dom"/>
</dbReference>
<keyword evidence="5" id="KW-0378">Hydrolase</keyword>
<keyword evidence="12" id="KW-0449">Lipoprotein</keyword>